<dbReference type="Gene3D" id="1.10.8.10">
    <property type="entry name" value="DNA helicase RuvA subunit, C-terminal domain"/>
    <property type="match status" value="1"/>
</dbReference>
<organism evidence="3 4">
    <name type="scientific">Sipha flava</name>
    <name type="common">yellow sugarcane aphid</name>
    <dbReference type="NCBI Taxonomy" id="143950"/>
    <lineage>
        <taxon>Eukaryota</taxon>
        <taxon>Metazoa</taxon>
        <taxon>Ecdysozoa</taxon>
        <taxon>Arthropoda</taxon>
        <taxon>Hexapoda</taxon>
        <taxon>Insecta</taxon>
        <taxon>Pterygota</taxon>
        <taxon>Neoptera</taxon>
        <taxon>Paraneoptera</taxon>
        <taxon>Hemiptera</taxon>
        <taxon>Sternorrhyncha</taxon>
        <taxon>Aphidomorpha</taxon>
        <taxon>Aphidoidea</taxon>
        <taxon>Aphididae</taxon>
        <taxon>Sipha</taxon>
    </lineage>
</organism>
<dbReference type="PANTHER" id="PTHR20930:SF0">
    <property type="entry name" value="PROTEIN ILRUN"/>
    <property type="match status" value="1"/>
</dbReference>
<evidence type="ECO:0000313" key="4">
    <source>
        <dbReference type="RefSeq" id="XP_025412692.1"/>
    </source>
</evidence>
<dbReference type="CDD" id="cd14947">
    <property type="entry name" value="NBR1_like"/>
    <property type="match status" value="1"/>
</dbReference>
<dbReference type="Gene3D" id="2.60.40.10">
    <property type="entry name" value="Immunoglobulins"/>
    <property type="match status" value="1"/>
</dbReference>
<evidence type="ECO:0000259" key="2">
    <source>
        <dbReference type="Pfam" id="PF16158"/>
    </source>
</evidence>
<dbReference type="AlphaFoldDB" id="A0A8B8FPQ7"/>
<proteinExistence type="predicted"/>
<dbReference type="InterPro" id="IPR032350">
    <property type="entry name" value="Nbr1_FW"/>
</dbReference>
<gene>
    <name evidence="4" type="primary">LOC112685124</name>
</gene>
<dbReference type="Proteomes" id="UP000694846">
    <property type="component" value="Unplaced"/>
</dbReference>
<evidence type="ECO:0000313" key="3">
    <source>
        <dbReference type="Proteomes" id="UP000694846"/>
    </source>
</evidence>
<dbReference type="GeneID" id="112685124"/>
<dbReference type="OrthoDB" id="661148at2759"/>
<accession>A0A8B8FPQ7</accession>
<dbReference type="Pfam" id="PF14555">
    <property type="entry name" value="UBA_4"/>
    <property type="match status" value="1"/>
</dbReference>
<dbReference type="InterPro" id="IPR009060">
    <property type="entry name" value="UBA-like_sf"/>
</dbReference>
<dbReference type="GO" id="GO:0016236">
    <property type="term" value="P:macroautophagy"/>
    <property type="evidence" value="ECO:0007669"/>
    <property type="project" value="TreeGrafter"/>
</dbReference>
<dbReference type="InterPro" id="IPR039517">
    <property type="entry name" value="C6orf106_UBA-like"/>
</dbReference>
<dbReference type="Pfam" id="PF16158">
    <property type="entry name" value="N_BRCA1_IG"/>
    <property type="match status" value="1"/>
</dbReference>
<dbReference type="PANTHER" id="PTHR20930">
    <property type="entry name" value="OVARIAN CARCINOMA ANTIGEN CA125-RELATED"/>
    <property type="match status" value="1"/>
</dbReference>
<dbReference type="GO" id="GO:0043130">
    <property type="term" value="F:ubiquitin binding"/>
    <property type="evidence" value="ECO:0007669"/>
    <property type="project" value="TreeGrafter"/>
</dbReference>
<dbReference type="SUPFAM" id="SSF46934">
    <property type="entry name" value="UBA-like"/>
    <property type="match status" value="1"/>
</dbReference>
<dbReference type="GO" id="GO:0000407">
    <property type="term" value="C:phagophore assembly site"/>
    <property type="evidence" value="ECO:0007669"/>
    <property type="project" value="TreeGrafter"/>
</dbReference>
<reference evidence="4" key="1">
    <citation type="submission" date="2025-08" db="UniProtKB">
        <authorList>
            <consortium name="RefSeq"/>
        </authorList>
    </citation>
    <scope>IDENTIFICATION</scope>
    <source>
        <tissue evidence="4">Whole body</tissue>
    </source>
</reference>
<feature type="compositionally biased region" description="Low complexity" evidence="1">
    <location>
        <begin position="221"/>
        <end position="231"/>
    </location>
</feature>
<name>A0A8B8FPQ7_9HEMI</name>
<sequence length="237" mass="26792">MDVDNDPLDQNLLRQFNCMCTTDKENLVKGLRELIGDQLTESAAVFFLEMNDWNMHRAVGTYFDVNSEGALPSMSLVRDENSENVLQLPPNLRFTKCWEVKNNGRIAWPPGCTLQFNGGDFISVYTSLPTTTLEPGCTMTLCTDFVTPSKPGSYQSKWRMMLPTGTYFGDIIWTLVQVEDNDSFQNELSRQLVESINLGSSEMQNQPDVINPFTPQPNQPPNQDTDQSQNNMESDLL</sequence>
<feature type="domain" description="Nbr1 FW" evidence="2">
    <location>
        <begin position="86"/>
        <end position="178"/>
    </location>
</feature>
<dbReference type="RefSeq" id="XP_025412692.1">
    <property type="nucleotide sequence ID" value="XM_025556907.1"/>
</dbReference>
<evidence type="ECO:0000256" key="1">
    <source>
        <dbReference type="SAM" id="MobiDB-lite"/>
    </source>
</evidence>
<protein>
    <submittedName>
        <fullName evidence="4">Uncharacterized protein C6orf106 homolog</fullName>
    </submittedName>
</protein>
<feature type="region of interest" description="Disordered" evidence="1">
    <location>
        <begin position="203"/>
        <end position="237"/>
    </location>
</feature>
<dbReference type="CDD" id="cd14349">
    <property type="entry name" value="UBA_CF106"/>
    <property type="match status" value="1"/>
</dbReference>
<dbReference type="InterPro" id="IPR013783">
    <property type="entry name" value="Ig-like_fold"/>
</dbReference>
<keyword evidence="3" id="KW-1185">Reference proteome</keyword>